<dbReference type="Proteomes" id="UP000799421">
    <property type="component" value="Unassembled WGS sequence"/>
</dbReference>
<organism evidence="2 3">
    <name type="scientific">Piedraia hortae CBS 480.64</name>
    <dbReference type="NCBI Taxonomy" id="1314780"/>
    <lineage>
        <taxon>Eukaryota</taxon>
        <taxon>Fungi</taxon>
        <taxon>Dikarya</taxon>
        <taxon>Ascomycota</taxon>
        <taxon>Pezizomycotina</taxon>
        <taxon>Dothideomycetes</taxon>
        <taxon>Dothideomycetidae</taxon>
        <taxon>Capnodiales</taxon>
        <taxon>Piedraiaceae</taxon>
        <taxon>Piedraia</taxon>
    </lineage>
</organism>
<dbReference type="OrthoDB" id="5386823at2759"/>
<dbReference type="EMBL" id="MU005993">
    <property type="protein sequence ID" value="KAF2859420.1"/>
    <property type="molecule type" value="Genomic_DNA"/>
</dbReference>
<feature type="compositionally biased region" description="Basic and acidic residues" evidence="1">
    <location>
        <begin position="25"/>
        <end position="45"/>
    </location>
</feature>
<feature type="compositionally biased region" description="Polar residues" evidence="1">
    <location>
        <begin position="1"/>
        <end position="18"/>
    </location>
</feature>
<accession>A0A6A7BW24</accession>
<name>A0A6A7BW24_9PEZI</name>
<sequence>MSSNTMETPKVGESQQYEGNLGLTDPHKKSEGQLGDNKERTKDSDGSTVRPSEATGRDMSGKKPEDKTA</sequence>
<gene>
    <name evidence="2" type="ORF">K470DRAFT_271592</name>
</gene>
<reference evidence="2" key="1">
    <citation type="journal article" date="2020" name="Stud. Mycol.">
        <title>101 Dothideomycetes genomes: a test case for predicting lifestyles and emergence of pathogens.</title>
        <authorList>
            <person name="Haridas S."/>
            <person name="Albert R."/>
            <person name="Binder M."/>
            <person name="Bloem J."/>
            <person name="Labutti K."/>
            <person name="Salamov A."/>
            <person name="Andreopoulos B."/>
            <person name="Baker S."/>
            <person name="Barry K."/>
            <person name="Bills G."/>
            <person name="Bluhm B."/>
            <person name="Cannon C."/>
            <person name="Castanera R."/>
            <person name="Culley D."/>
            <person name="Daum C."/>
            <person name="Ezra D."/>
            <person name="Gonzalez J."/>
            <person name="Henrissat B."/>
            <person name="Kuo A."/>
            <person name="Liang C."/>
            <person name="Lipzen A."/>
            <person name="Lutzoni F."/>
            <person name="Magnuson J."/>
            <person name="Mondo S."/>
            <person name="Nolan M."/>
            <person name="Ohm R."/>
            <person name="Pangilinan J."/>
            <person name="Park H.-J."/>
            <person name="Ramirez L."/>
            <person name="Alfaro M."/>
            <person name="Sun H."/>
            <person name="Tritt A."/>
            <person name="Yoshinaga Y."/>
            <person name="Zwiers L.-H."/>
            <person name="Turgeon B."/>
            <person name="Goodwin S."/>
            <person name="Spatafora J."/>
            <person name="Crous P."/>
            <person name="Grigoriev I."/>
        </authorList>
    </citation>
    <scope>NUCLEOTIDE SEQUENCE</scope>
    <source>
        <strain evidence="2">CBS 480.64</strain>
    </source>
</reference>
<keyword evidence="3" id="KW-1185">Reference proteome</keyword>
<proteinExistence type="predicted"/>
<feature type="region of interest" description="Disordered" evidence="1">
    <location>
        <begin position="1"/>
        <end position="69"/>
    </location>
</feature>
<protein>
    <submittedName>
        <fullName evidence="2">Uncharacterized protein</fullName>
    </submittedName>
</protein>
<evidence type="ECO:0000313" key="2">
    <source>
        <dbReference type="EMBL" id="KAF2859420.1"/>
    </source>
</evidence>
<dbReference type="AlphaFoldDB" id="A0A6A7BW24"/>
<feature type="compositionally biased region" description="Basic and acidic residues" evidence="1">
    <location>
        <begin position="55"/>
        <end position="69"/>
    </location>
</feature>
<evidence type="ECO:0000256" key="1">
    <source>
        <dbReference type="SAM" id="MobiDB-lite"/>
    </source>
</evidence>
<evidence type="ECO:0000313" key="3">
    <source>
        <dbReference type="Proteomes" id="UP000799421"/>
    </source>
</evidence>